<keyword evidence="3" id="KW-0274">FAD</keyword>
<dbReference type="Pfam" id="PF01494">
    <property type="entry name" value="FAD_binding_3"/>
    <property type="match status" value="2"/>
</dbReference>
<keyword evidence="2" id="KW-0285">Flavoprotein</keyword>
<organism evidence="6 7">
    <name type="scientific">Kribbella yunnanensis</name>
    <dbReference type="NCBI Taxonomy" id="190194"/>
    <lineage>
        <taxon>Bacteria</taxon>
        <taxon>Bacillati</taxon>
        <taxon>Actinomycetota</taxon>
        <taxon>Actinomycetes</taxon>
        <taxon>Propionibacteriales</taxon>
        <taxon>Kribbellaceae</taxon>
        <taxon>Kribbella</taxon>
    </lineage>
</organism>
<sequence>MVGAGIGGVTAAVALQRCGWEVTVLERAAALGEVGAGISVWPGAAAVLNDLGAKGIDQAAALSGPTGLRKPSGRWVVAATHLGIDLPVMIHRAQLHDLITAEFGPAVTVRTGYTVETVTQDDSGVLVNGSLRADLLVAADGLRSVIRTALYPQYAGPQYSGYTAYRGLADVKANDGGETWGPAQRFGIAQLIDGRTYWYATANQPAGQGGDLAAVIRRYGNWHDPIPQLLASTDTALQNDIYDLPLPLVPFAAGRIALLGDAAHAMTPNMGRGACTAIEDAGALAKHLTATPDLVTALTQYDAERRPAATQLVKRSRQIGRMGQLENPVAIGARDTLMWVGGGVARGAAALRRKR</sequence>
<feature type="domain" description="FAD-binding" evidence="5">
    <location>
        <begin position="2"/>
        <end position="158"/>
    </location>
</feature>
<keyword evidence="6" id="KW-0503">Monooxygenase</keyword>
<keyword evidence="7" id="KW-1185">Reference proteome</keyword>
<comment type="caution">
    <text evidence="6">The sequence shown here is derived from an EMBL/GenBank/DDBJ whole genome shotgun (WGS) entry which is preliminary data.</text>
</comment>
<reference evidence="6 7" key="1">
    <citation type="journal article" date="2019" name="Int. J. Syst. Evol. Microbiol.">
        <title>The Global Catalogue of Microorganisms (GCM) 10K type strain sequencing project: providing services to taxonomists for standard genome sequencing and annotation.</title>
        <authorList>
            <consortium name="The Broad Institute Genomics Platform"/>
            <consortium name="The Broad Institute Genome Sequencing Center for Infectious Disease"/>
            <person name="Wu L."/>
            <person name="Ma J."/>
        </authorList>
    </citation>
    <scope>NUCLEOTIDE SEQUENCE [LARGE SCALE GENOMIC DNA]</scope>
    <source>
        <strain evidence="6 7">JCM 14307</strain>
    </source>
</reference>
<evidence type="ECO:0000256" key="3">
    <source>
        <dbReference type="ARBA" id="ARBA00022827"/>
    </source>
</evidence>
<dbReference type="InterPro" id="IPR002938">
    <property type="entry name" value="FAD-bd"/>
</dbReference>
<dbReference type="SUPFAM" id="SSF51905">
    <property type="entry name" value="FAD/NAD(P)-binding domain"/>
    <property type="match status" value="1"/>
</dbReference>
<evidence type="ECO:0000256" key="1">
    <source>
        <dbReference type="ARBA" id="ARBA00001974"/>
    </source>
</evidence>
<dbReference type="InterPro" id="IPR036188">
    <property type="entry name" value="FAD/NAD-bd_sf"/>
</dbReference>
<dbReference type="PANTHER" id="PTHR46496">
    <property type="match status" value="1"/>
</dbReference>
<keyword evidence="4" id="KW-0560">Oxidoreductase</keyword>
<dbReference type="Proteomes" id="UP001500280">
    <property type="component" value="Unassembled WGS sequence"/>
</dbReference>
<comment type="cofactor">
    <cofactor evidence="1">
        <name>FAD</name>
        <dbReference type="ChEBI" id="CHEBI:57692"/>
    </cofactor>
</comment>
<evidence type="ECO:0000256" key="2">
    <source>
        <dbReference type="ARBA" id="ARBA00022630"/>
    </source>
</evidence>
<dbReference type="Gene3D" id="3.50.50.60">
    <property type="entry name" value="FAD/NAD(P)-binding domain"/>
    <property type="match status" value="1"/>
</dbReference>
<evidence type="ECO:0000313" key="6">
    <source>
        <dbReference type="EMBL" id="GAA1679293.1"/>
    </source>
</evidence>
<proteinExistence type="predicted"/>
<dbReference type="EMBL" id="BAAANF010000008">
    <property type="protein sequence ID" value="GAA1679293.1"/>
    <property type="molecule type" value="Genomic_DNA"/>
</dbReference>
<feature type="domain" description="FAD-binding" evidence="5">
    <location>
        <begin position="250"/>
        <end position="316"/>
    </location>
</feature>
<accession>A0ABN2GZ76</accession>
<protein>
    <submittedName>
        <fullName evidence="6">FAD-dependent monooxygenase</fullName>
    </submittedName>
</protein>
<evidence type="ECO:0000313" key="7">
    <source>
        <dbReference type="Proteomes" id="UP001500280"/>
    </source>
</evidence>
<name>A0ABN2GZ76_9ACTN</name>
<evidence type="ECO:0000259" key="5">
    <source>
        <dbReference type="Pfam" id="PF01494"/>
    </source>
</evidence>
<dbReference type="GO" id="GO:0004497">
    <property type="term" value="F:monooxygenase activity"/>
    <property type="evidence" value="ECO:0007669"/>
    <property type="project" value="UniProtKB-KW"/>
</dbReference>
<dbReference type="PANTHER" id="PTHR46496:SF1">
    <property type="entry name" value="ZEAXANTHIN EPOXIDASE, CHLOROPLASTIC"/>
    <property type="match status" value="1"/>
</dbReference>
<dbReference type="PRINTS" id="PR00420">
    <property type="entry name" value="RNGMNOXGNASE"/>
</dbReference>
<gene>
    <name evidence="6" type="ORF">GCM10009745_23850</name>
</gene>
<evidence type="ECO:0000256" key="4">
    <source>
        <dbReference type="ARBA" id="ARBA00023002"/>
    </source>
</evidence>